<dbReference type="InterPro" id="IPR038369">
    <property type="entry name" value="SpoVAD_sf"/>
</dbReference>
<dbReference type="Pfam" id="PF07451">
    <property type="entry name" value="SpoVAD"/>
    <property type="match status" value="1"/>
</dbReference>
<dbReference type="NCBIfam" id="TIGR02845">
    <property type="entry name" value="spore_V_AD"/>
    <property type="match status" value="1"/>
</dbReference>
<evidence type="ECO:0000313" key="2">
    <source>
        <dbReference type="Proteomes" id="UP000677436"/>
    </source>
</evidence>
<protein>
    <submittedName>
        <fullName evidence="1">Stage V sporulation protein AD</fullName>
    </submittedName>
</protein>
<evidence type="ECO:0000313" key="1">
    <source>
        <dbReference type="EMBL" id="BCU82630.1"/>
    </source>
</evidence>
<dbReference type="InterPro" id="IPR010894">
    <property type="entry name" value="SpoVAD"/>
</dbReference>
<dbReference type="Gene3D" id="3.40.47.40">
    <property type="entry name" value="Stage V sporulation protein AD"/>
    <property type="match status" value="1"/>
</dbReference>
<sequence length="349" mass="36597">MATNETKALGRSTWVYPSGVGILASAAVVGPKEGDGLLKDDYDIIYTDMYAGQDTWEKAERKMLEDAVATAVEKAGLQTSDIPAYLAGDLLNQNITSSFSAKTHQMPFMGVYGACSTSMLSLSLAAALVDGGYTPYAVAGVSSHNATAEKQYRYPTEYGGQKTDTAQWTVTGAGAAVVGRGEGGPLIRYSTIGKVVDRGVKNPFDLGTAMAPAAVDTIQTHFQDTGRMPGDYDLIVTGDLAKVGHPIAADLLKQAGYDLGERFQDCGLMIYSPGHEVFAGGSGCASSAVVTYGHILKQMRQGTWRRVLVIATGALLSPISYQQGESIPCIAHAVALEMSEAAEGSGGLS</sequence>
<dbReference type="SUPFAM" id="SSF53901">
    <property type="entry name" value="Thiolase-like"/>
    <property type="match status" value="1"/>
</dbReference>
<accession>A0A8D5UIV2</accession>
<dbReference type="NCBIfam" id="NF009069">
    <property type="entry name" value="PRK12404.1"/>
    <property type="match status" value="1"/>
</dbReference>
<keyword evidence="2" id="KW-1185">Reference proteome</keyword>
<dbReference type="PIRSF" id="PIRSF011570">
    <property type="entry name" value="SpoVAD"/>
    <property type="match status" value="1"/>
</dbReference>
<dbReference type="NCBIfam" id="NF006160">
    <property type="entry name" value="PRK08304.1"/>
    <property type="match status" value="1"/>
</dbReference>
<organism evidence="1 2">
    <name type="scientific">Polycladomyces abyssicola</name>
    <dbReference type="NCBI Taxonomy" id="1125966"/>
    <lineage>
        <taxon>Bacteria</taxon>
        <taxon>Bacillati</taxon>
        <taxon>Bacillota</taxon>
        <taxon>Bacilli</taxon>
        <taxon>Bacillales</taxon>
        <taxon>Thermoactinomycetaceae</taxon>
        <taxon>Polycladomyces</taxon>
    </lineage>
</organism>
<name>A0A8D5UIV2_9BACL</name>
<reference evidence="1" key="2">
    <citation type="journal article" date="2021" name="Microbiol. Resour. Announc.">
        <title>Complete Genome Sequence of Polycladomyces abyssicola JIR-001T, Isolated from Hemipelagic Sediment in Deep Seawater.</title>
        <authorList>
            <person name="Tsubouchi T."/>
            <person name="Kaneko Y."/>
        </authorList>
    </citation>
    <scope>NUCLEOTIDE SEQUENCE</scope>
    <source>
        <strain evidence="1">JIR-001</strain>
    </source>
</reference>
<proteinExistence type="predicted"/>
<dbReference type="Proteomes" id="UP000677436">
    <property type="component" value="Chromosome"/>
</dbReference>
<gene>
    <name evidence="1" type="primary">spoVAD</name>
    <name evidence="1" type="ORF">JIR001_24130</name>
</gene>
<dbReference type="EMBL" id="AP024601">
    <property type="protein sequence ID" value="BCU82630.1"/>
    <property type="molecule type" value="Genomic_DNA"/>
</dbReference>
<dbReference type="AlphaFoldDB" id="A0A8D5UIV2"/>
<reference evidence="1" key="1">
    <citation type="journal article" date="2013" name="Int. J. Syst. Evol. Microbiol.">
        <title>Polycladomyces abyssicola gen. nov., sp. nov., a thermophilic filamentous bacterium isolated from hemipelagic sediment.</title>
        <authorList>
            <person name="Tsubouchi T."/>
            <person name="Shimane Y."/>
            <person name="Mori K."/>
            <person name="Usui K."/>
            <person name="Hiraki T."/>
            <person name="Tame A."/>
            <person name="Uematsu K."/>
            <person name="Maruyama T."/>
            <person name="Hatada Y."/>
        </authorList>
    </citation>
    <scope>NUCLEOTIDE SEQUENCE</scope>
    <source>
        <strain evidence="1">JIR-001</strain>
    </source>
</reference>
<dbReference type="InterPro" id="IPR016039">
    <property type="entry name" value="Thiolase-like"/>
</dbReference>
<dbReference type="GO" id="GO:0016746">
    <property type="term" value="F:acyltransferase activity"/>
    <property type="evidence" value="ECO:0007669"/>
    <property type="project" value="InterPro"/>
</dbReference>
<dbReference type="KEGG" id="pabs:JIR001_24130"/>
<dbReference type="RefSeq" id="WP_212772948.1">
    <property type="nucleotide sequence ID" value="NZ_AP024601.1"/>
</dbReference>